<dbReference type="PANTHER" id="PTHR10000:SF25">
    <property type="entry name" value="PHOSPHATASE YKRA-RELATED"/>
    <property type="match status" value="1"/>
</dbReference>
<dbReference type="SFLD" id="SFLDS00003">
    <property type="entry name" value="Haloacid_Dehalogenase"/>
    <property type="match status" value="1"/>
</dbReference>
<evidence type="ECO:0000313" key="2">
    <source>
        <dbReference type="Proteomes" id="UP001524435"/>
    </source>
</evidence>
<organism evidence="1 2">
    <name type="scientific">Massilicoli timonensis</name>
    <dbReference type="NCBI Taxonomy" id="2015901"/>
    <lineage>
        <taxon>Bacteria</taxon>
        <taxon>Bacillati</taxon>
        <taxon>Bacillota</taxon>
        <taxon>Erysipelotrichia</taxon>
        <taxon>Erysipelotrichales</taxon>
        <taxon>Erysipelotrichaceae</taxon>
        <taxon>Massilicoli</taxon>
    </lineage>
</organism>
<dbReference type="PANTHER" id="PTHR10000">
    <property type="entry name" value="PHOSPHOSERINE PHOSPHATASE"/>
    <property type="match status" value="1"/>
</dbReference>
<reference evidence="1 2" key="1">
    <citation type="submission" date="2022-06" db="EMBL/GenBank/DDBJ databases">
        <title>Isolation of gut microbiota from human fecal samples.</title>
        <authorList>
            <person name="Pamer E.G."/>
            <person name="Barat B."/>
            <person name="Waligurski E."/>
            <person name="Medina S."/>
            <person name="Paddock L."/>
            <person name="Mostad J."/>
        </authorList>
    </citation>
    <scope>NUCLEOTIDE SEQUENCE [LARGE SCALE GENOMIC DNA]</scope>
    <source>
        <strain evidence="1 2">DFI.6.1</strain>
    </source>
</reference>
<evidence type="ECO:0000313" key="1">
    <source>
        <dbReference type="EMBL" id="MCQ5121010.1"/>
    </source>
</evidence>
<dbReference type="Gene3D" id="3.30.1240.10">
    <property type="match status" value="1"/>
</dbReference>
<dbReference type="EMBL" id="JANGCH010000002">
    <property type="protein sequence ID" value="MCQ5121010.1"/>
    <property type="molecule type" value="Genomic_DNA"/>
</dbReference>
<dbReference type="SUPFAM" id="SSF56784">
    <property type="entry name" value="HAD-like"/>
    <property type="match status" value="1"/>
</dbReference>
<dbReference type="GO" id="GO:0016787">
    <property type="term" value="F:hydrolase activity"/>
    <property type="evidence" value="ECO:0007669"/>
    <property type="project" value="UniProtKB-KW"/>
</dbReference>
<dbReference type="SFLD" id="SFLDG01140">
    <property type="entry name" value="C2.B:_Phosphomannomutase_and_P"/>
    <property type="match status" value="1"/>
</dbReference>
<dbReference type="InterPro" id="IPR023214">
    <property type="entry name" value="HAD_sf"/>
</dbReference>
<dbReference type="InterPro" id="IPR000150">
    <property type="entry name" value="Cof"/>
</dbReference>
<dbReference type="InterPro" id="IPR036412">
    <property type="entry name" value="HAD-like_sf"/>
</dbReference>
<protein>
    <submittedName>
        <fullName evidence="1">HAD family hydrolase</fullName>
    </submittedName>
</protein>
<dbReference type="Proteomes" id="UP001524435">
    <property type="component" value="Unassembled WGS sequence"/>
</dbReference>
<proteinExistence type="predicted"/>
<gene>
    <name evidence="1" type="ORF">NE663_01885</name>
</gene>
<comment type="caution">
    <text evidence="1">The sequence shown here is derived from an EMBL/GenBank/DDBJ whole genome shotgun (WGS) entry which is preliminary data.</text>
</comment>
<dbReference type="Pfam" id="PF08282">
    <property type="entry name" value="Hydrolase_3"/>
    <property type="match status" value="1"/>
</dbReference>
<name>A0ABT1SIJ0_9FIRM</name>
<dbReference type="InterPro" id="IPR006379">
    <property type="entry name" value="HAD-SF_hydro_IIB"/>
</dbReference>
<keyword evidence="1" id="KW-0378">Hydrolase</keyword>
<dbReference type="NCBIfam" id="TIGR00099">
    <property type="entry name" value="Cof-subfamily"/>
    <property type="match status" value="1"/>
</dbReference>
<dbReference type="NCBIfam" id="TIGR01484">
    <property type="entry name" value="HAD-SF-IIB"/>
    <property type="match status" value="1"/>
</dbReference>
<dbReference type="PROSITE" id="PS01229">
    <property type="entry name" value="COF_2"/>
    <property type="match status" value="1"/>
</dbReference>
<keyword evidence="2" id="KW-1185">Reference proteome</keyword>
<accession>A0ABT1SIJ0</accession>
<dbReference type="Gene3D" id="3.40.50.1000">
    <property type="entry name" value="HAD superfamily/HAD-like"/>
    <property type="match status" value="1"/>
</dbReference>
<sequence>MHPYQIAFFDIDGTLVDIETKQISEKTKQALVQLQKQGVLLYLATGRPFQSIPHFDWIRFDGCLCFNGSYCVSGDQVIYQRSIAYEDVLRIVENAKAIHRPVSLASDKRISANGVDQDLSDYFALSKQRIAPSDDFEEALQETIYQIMMGAVPSQFDAILQGVESAEIVAWWDRAIDIIPAKSGKGNAVRAILAHHQIDASKAIAFGDGENDIEMLKAVGCGVAMGNANANVKAAADDVCKRVDEEGIYTYLSAHHIIDCSK</sequence>
<dbReference type="RefSeq" id="WP_256197341.1">
    <property type="nucleotide sequence ID" value="NZ_CANTYB010000067.1"/>
</dbReference>